<comment type="caution">
    <text evidence="1">The sequence shown here is derived from an EMBL/GenBank/DDBJ whole genome shotgun (WGS) entry which is preliminary data.</text>
</comment>
<reference evidence="1" key="1">
    <citation type="submission" date="2022-07" db="EMBL/GenBank/DDBJ databases">
        <title>Phylogenomic reconstructions and comparative analyses of Kickxellomycotina fungi.</title>
        <authorList>
            <person name="Reynolds N.K."/>
            <person name="Stajich J.E."/>
            <person name="Barry K."/>
            <person name="Grigoriev I.V."/>
            <person name="Crous P."/>
            <person name="Smith M.E."/>
        </authorList>
    </citation>
    <scope>NUCLEOTIDE SEQUENCE</scope>
    <source>
        <strain evidence="1">Benny 63K</strain>
    </source>
</reference>
<name>A0ACC1IPF8_9FUNG</name>
<dbReference type="Proteomes" id="UP001150581">
    <property type="component" value="Unassembled WGS sequence"/>
</dbReference>
<keyword evidence="2" id="KW-1185">Reference proteome</keyword>
<proteinExistence type="predicted"/>
<evidence type="ECO:0000313" key="1">
    <source>
        <dbReference type="EMBL" id="KAJ1898368.1"/>
    </source>
</evidence>
<organism evidence="1 2">
    <name type="scientific">Kickxella alabastrina</name>
    <dbReference type="NCBI Taxonomy" id="61397"/>
    <lineage>
        <taxon>Eukaryota</taxon>
        <taxon>Fungi</taxon>
        <taxon>Fungi incertae sedis</taxon>
        <taxon>Zoopagomycota</taxon>
        <taxon>Kickxellomycotina</taxon>
        <taxon>Kickxellomycetes</taxon>
        <taxon>Kickxellales</taxon>
        <taxon>Kickxellaceae</taxon>
        <taxon>Kickxella</taxon>
    </lineage>
</organism>
<protein>
    <submittedName>
        <fullName evidence="1">Uncharacterized protein</fullName>
    </submittedName>
</protein>
<gene>
    <name evidence="1" type="ORF">LPJ66_002803</name>
</gene>
<accession>A0ACC1IPF8</accession>
<evidence type="ECO:0000313" key="2">
    <source>
        <dbReference type="Proteomes" id="UP001150581"/>
    </source>
</evidence>
<sequence>MNTGWARSLQRLDAFRKMDSSYQARSSSGGLLSVIVVLTMLLMLLGELHNYLKYKQVQTFSIDTNMSHPLQINLGVFVAMPCALIRVDILDVSGTQRNVHSSIGLRTVHREEAFGPKQQQQQQKQRRVNAIGDMHVHDIIAEAGRQRRGSRGRTPLPARPAPMVDRIEDAACHIEGSMMVGKVSGLLHITAHGHGHGGAYVPQQMLNFTHHIDELSFGALYPNLVNPLDNTRHEAADHHAAFSYFISVVPTTYVDPGMRVLETNQYAVNEYYRSRKSLMAGAEAEAAAAEVDTKLPGIFFEYGIESISVTVRERRDGFVGFVVRLCAAISGLFVTAGVIHRMTVGMAQSVTGSRAAGSAVLPSNGIPAQPGAIAKR</sequence>
<dbReference type="EMBL" id="JANBPG010000244">
    <property type="protein sequence ID" value="KAJ1898368.1"/>
    <property type="molecule type" value="Genomic_DNA"/>
</dbReference>